<keyword evidence="2" id="KW-0963">Cytoplasm</keyword>
<dbReference type="Gene3D" id="1.20.1270.60">
    <property type="entry name" value="Arfaptin homology (AH) domain/BAR domain"/>
    <property type="match status" value="1"/>
</dbReference>
<dbReference type="AlphaFoldDB" id="A0A814IWX7"/>
<evidence type="ECO:0000313" key="6">
    <source>
        <dbReference type="EMBL" id="CAF1030323.1"/>
    </source>
</evidence>
<name>A0A814IWX7_9BILA</name>
<dbReference type="InterPro" id="IPR027267">
    <property type="entry name" value="AH/BAR_dom_sf"/>
</dbReference>
<dbReference type="SUPFAM" id="SSF103657">
    <property type="entry name" value="BAR/IMD domain-like"/>
    <property type="match status" value="1"/>
</dbReference>
<dbReference type="GO" id="GO:0015629">
    <property type="term" value="C:actin cytoskeleton"/>
    <property type="evidence" value="ECO:0007669"/>
    <property type="project" value="TreeGrafter"/>
</dbReference>
<sequence length="263" mass="30634">MNTRPMSLFTSTSNNLGILPRSLNNEFDKEEKKIQNFETSNKKFYKDIKSYCEKLDELVKAEAKIINNISNLSSDLTDSNQELVEKIQKLKENFSEHTNSVDQLKQTCQSQVYEPLKNFCTIFPQVYQSIKRRDQYLKEYIKQQEKLDKLQDKDHTGPNLFKLNEQAKLVEQTKQQFLKEHNSLMKELPNLYSSRIDYVKPCVNSLIKSQANFYDEYAKFYETILPSSQLSYVNSLDTDIANLSEDIQKCLSDVKSLSIVASD</sequence>
<dbReference type="PROSITE" id="PS51021">
    <property type="entry name" value="BAR"/>
    <property type="match status" value="1"/>
</dbReference>
<evidence type="ECO:0000256" key="1">
    <source>
        <dbReference type="ARBA" id="ARBA00004245"/>
    </source>
</evidence>
<dbReference type="Proteomes" id="UP000663879">
    <property type="component" value="Unassembled WGS sequence"/>
</dbReference>
<keyword evidence="7" id="KW-1185">Reference proteome</keyword>
<dbReference type="EMBL" id="CAJNOC010004685">
    <property type="protein sequence ID" value="CAF1030323.1"/>
    <property type="molecule type" value="Genomic_DNA"/>
</dbReference>
<dbReference type="Pfam" id="PF03114">
    <property type="entry name" value="BAR"/>
    <property type="match status" value="1"/>
</dbReference>
<evidence type="ECO:0000256" key="3">
    <source>
        <dbReference type="ARBA" id="ARBA00023212"/>
    </source>
</evidence>
<accession>A0A814IWX7</accession>
<dbReference type="SMART" id="SM00721">
    <property type="entry name" value="BAR"/>
    <property type="match status" value="1"/>
</dbReference>
<dbReference type="PANTHER" id="PTHR47174">
    <property type="entry name" value="BRIDGING INTEGRATOR 3"/>
    <property type="match status" value="1"/>
</dbReference>
<proteinExistence type="predicted"/>
<feature type="domain" description="BAR" evidence="5">
    <location>
        <begin position="12"/>
        <end position="249"/>
    </location>
</feature>
<feature type="coiled-coil region" evidence="4">
    <location>
        <begin position="73"/>
        <end position="107"/>
    </location>
</feature>
<evidence type="ECO:0000313" key="7">
    <source>
        <dbReference type="Proteomes" id="UP000663879"/>
    </source>
</evidence>
<gene>
    <name evidence="6" type="ORF">OXX778_LOCUS17831</name>
</gene>
<dbReference type="InterPro" id="IPR046982">
    <property type="entry name" value="BIN3/RVS161-like"/>
</dbReference>
<dbReference type="GO" id="GO:0051666">
    <property type="term" value="P:actin cortical patch localization"/>
    <property type="evidence" value="ECO:0007669"/>
    <property type="project" value="InterPro"/>
</dbReference>
<keyword evidence="4" id="KW-0175">Coiled coil</keyword>
<organism evidence="6 7">
    <name type="scientific">Brachionus calyciflorus</name>
    <dbReference type="NCBI Taxonomy" id="104777"/>
    <lineage>
        <taxon>Eukaryota</taxon>
        <taxon>Metazoa</taxon>
        <taxon>Spiralia</taxon>
        <taxon>Gnathifera</taxon>
        <taxon>Rotifera</taxon>
        <taxon>Eurotatoria</taxon>
        <taxon>Monogononta</taxon>
        <taxon>Pseudotrocha</taxon>
        <taxon>Ploima</taxon>
        <taxon>Brachionidae</taxon>
        <taxon>Brachionus</taxon>
    </lineage>
</organism>
<protein>
    <recommendedName>
        <fullName evidence="5">BAR domain-containing protein</fullName>
    </recommendedName>
</protein>
<dbReference type="PANTHER" id="PTHR47174:SF3">
    <property type="entry name" value="BRIDGING INTEGRATOR 3"/>
    <property type="match status" value="1"/>
</dbReference>
<dbReference type="InterPro" id="IPR004148">
    <property type="entry name" value="BAR_dom"/>
</dbReference>
<dbReference type="GO" id="GO:0008289">
    <property type="term" value="F:lipid binding"/>
    <property type="evidence" value="ECO:0007669"/>
    <property type="project" value="TreeGrafter"/>
</dbReference>
<dbReference type="OrthoDB" id="446293at2759"/>
<reference evidence="6" key="1">
    <citation type="submission" date="2021-02" db="EMBL/GenBank/DDBJ databases">
        <authorList>
            <person name="Nowell W R."/>
        </authorList>
    </citation>
    <scope>NUCLEOTIDE SEQUENCE</scope>
    <source>
        <strain evidence="6">Ploen Becks lab</strain>
    </source>
</reference>
<evidence type="ECO:0000259" key="5">
    <source>
        <dbReference type="PROSITE" id="PS51021"/>
    </source>
</evidence>
<comment type="subcellular location">
    <subcellularLocation>
        <location evidence="1">Cytoplasm</location>
        <location evidence="1">Cytoskeleton</location>
    </subcellularLocation>
</comment>
<dbReference type="GO" id="GO:0005737">
    <property type="term" value="C:cytoplasm"/>
    <property type="evidence" value="ECO:0007669"/>
    <property type="project" value="InterPro"/>
</dbReference>
<dbReference type="GO" id="GO:0097320">
    <property type="term" value="P:plasma membrane tubulation"/>
    <property type="evidence" value="ECO:0007669"/>
    <property type="project" value="TreeGrafter"/>
</dbReference>
<dbReference type="GO" id="GO:0006897">
    <property type="term" value="P:endocytosis"/>
    <property type="evidence" value="ECO:0007669"/>
    <property type="project" value="InterPro"/>
</dbReference>
<evidence type="ECO:0000256" key="4">
    <source>
        <dbReference type="SAM" id="Coils"/>
    </source>
</evidence>
<comment type="caution">
    <text evidence="6">The sequence shown here is derived from an EMBL/GenBank/DDBJ whole genome shotgun (WGS) entry which is preliminary data.</text>
</comment>
<evidence type="ECO:0000256" key="2">
    <source>
        <dbReference type="ARBA" id="ARBA00022490"/>
    </source>
</evidence>
<keyword evidence="3" id="KW-0206">Cytoskeleton</keyword>